<dbReference type="EMBL" id="AP027735">
    <property type="protein sequence ID" value="BDZ56616.1"/>
    <property type="molecule type" value="Genomic_DNA"/>
</dbReference>
<sequence>MACSRFSGSVGSWNIAMYQLRLAWSLRSIAQFSARGCGVDSTVSDATRCGTRSPRVHATAPPQS</sequence>
<gene>
    <name evidence="1" type="ORF">GCM10025872_02730</name>
</gene>
<organism evidence="1 2">
    <name type="scientific">Barrientosiimonas endolithica</name>
    <dbReference type="NCBI Taxonomy" id="1535208"/>
    <lineage>
        <taxon>Bacteria</taxon>
        <taxon>Bacillati</taxon>
        <taxon>Actinomycetota</taxon>
        <taxon>Actinomycetes</taxon>
        <taxon>Micrococcales</taxon>
        <taxon>Dermacoccaceae</taxon>
        <taxon>Barrientosiimonas</taxon>
    </lineage>
</organism>
<proteinExistence type="predicted"/>
<evidence type="ECO:0000313" key="2">
    <source>
        <dbReference type="Proteomes" id="UP001321421"/>
    </source>
</evidence>
<name>A0ABN6YHM6_9MICO</name>
<evidence type="ECO:0000313" key="1">
    <source>
        <dbReference type="EMBL" id="BDZ56616.1"/>
    </source>
</evidence>
<protein>
    <submittedName>
        <fullName evidence="1">Uncharacterized protein</fullName>
    </submittedName>
</protein>
<accession>A0ABN6YHM6</accession>
<keyword evidence="2" id="KW-1185">Reference proteome</keyword>
<reference evidence="2" key="1">
    <citation type="journal article" date="2019" name="Int. J. Syst. Evol. Microbiol.">
        <title>The Global Catalogue of Microorganisms (GCM) 10K type strain sequencing project: providing services to taxonomists for standard genome sequencing and annotation.</title>
        <authorList>
            <consortium name="The Broad Institute Genomics Platform"/>
            <consortium name="The Broad Institute Genome Sequencing Center for Infectious Disease"/>
            <person name="Wu L."/>
            <person name="Ma J."/>
        </authorList>
    </citation>
    <scope>NUCLEOTIDE SEQUENCE [LARGE SCALE GENOMIC DNA]</scope>
    <source>
        <strain evidence="2">NBRC 110608</strain>
    </source>
</reference>
<dbReference type="Proteomes" id="UP001321421">
    <property type="component" value="Chromosome"/>
</dbReference>